<evidence type="ECO:0000256" key="11">
    <source>
        <dbReference type="PROSITE-ProRule" id="PRU00182"/>
    </source>
</evidence>
<dbReference type="InterPro" id="IPR002942">
    <property type="entry name" value="S4_RNA-bd"/>
</dbReference>
<dbReference type="FunFam" id="3.30.70.1560:FF:000001">
    <property type="entry name" value="Pseudouridine synthase"/>
    <property type="match status" value="1"/>
</dbReference>
<dbReference type="InterPro" id="IPR020094">
    <property type="entry name" value="TruA/RsuA/RluB/E/F_N"/>
</dbReference>
<dbReference type="InterPro" id="IPR042092">
    <property type="entry name" value="PsdUridine_s_RsuA/RluB/E/F_cat"/>
</dbReference>
<keyword evidence="2 13" id="KW-0413">Isomerase</keyword>
<evidence type="ECO:0000256" key="10">
    <source>
        <dbReference type="ARBA" id="ARBA00043143"/>
    </source>
</evidence>
<evidence type="ECO:0000256" key="4">
    <source>
        <dbReference type="ARBA" id="ARBA00037590"/>
    </source>
</evidence>
<dbReference type="KEGG" id="fes:HER31_00180"/>
<dbReference type="InterPro" id="IPR050343">
    <property type="entry name" value="RsuA_PseudoU_synthase"/>
</dbReference>
<protein>
    <recommendedName>
        <fullName evidence="6">Ribosomal small subunit pseudouridine synthase A</fullName>
        <ecNumber evidence="5">5.4.99.19</ecNumber>
    </recommendedName>
    <alternativeName>
        <fullName evidence="8">16S pseudouridylate 516 synthase</fullName>
    </alternativeName>
    <alternativeName>
        <fullName evidence="7">16S rRNA pseudouridine(516) synthase</fullName>
    </alternativeName>
    <alternativeName>
        <fullName evidence="9">rRNA pseudouridylate synthase A</fullName>
    </alternativeName>
    <alternativeName>
        <fullName evidence="10">rRNA-uridine isomerase A</fullName>
    </alternativeName>
</protein>
<dbReference type="AlphaFoldDB" id="A0A6H1U9F4"/>
<dbReference type="PROSITE" id="PS50889">
    <property type="entry name" value="S4"/>
    <property type="match status" value="1"/>
</dbReference>
<proteinExistence type="inferred from homology"/>
<dbReference type="EMBL" id="CP051180">
    <property type="protein sequence ID" value="QIZ75458.1"/>
    <property type="molecule type" value="Genomic_DNA"/>
</dbReference>
<keyword evidence="14" id="KW-1185">Reference proteome</keyword>
<reference evidence="13 14" key="1">
    <citation type="submission" date="2020-04" db="EMBL/GenBank/DDBJ databases">
        <title>Ferrimonas sp. S7 isolated from sea water.</title>
        <authorList>
            <person name="Bae S.S."/>
            <person name="Baek K."/>
        </authorList>
    </citation>
    <scope>NUCLEOTIDE SEQUENCE [LARGE SCALE GENOMIC DNA]</scope>
    <source>
        <strain evidence="13 14">S7</strain>
    </source>
</reference>
<evidence type="ECO:0000256" key="7">
    <source>
        <dbReference type="ARBA" id="ARBA00041336"/>
    </source>
</evidence>
<sequence length="230" mass="25757">MRIDKYLADNTELTRSLAKRELKSGAITCDGEVVKNPGFQVSEDSDVCWHHETVGAINTRYLMLNKPVNTICSNIDEVHPSVLGLIDLPLTERLRIAGRLDADTTGLVLLSEDGQWCHRITSPNYHCPKRYRVVLAEPLCAEAEAQFEAGVELHNDGLTRPATLTRISEVEVLLTISEGKYHQVKRMFAAVNNRVVGLHREQVGAIELDQELKPGEWRHLTHAEVVAFLS</sequence>
<gene>
    <name evidence="13" type="primary">rsuA</name>
    <name evidence="13" type="ORF">HER31_00180</name>
</gene>
<dbReference type="CDD" id="cd02553">
    <property type="entry name" value="PseudoU_synth_RsuA"/>
    <property type="match status" value="1"/>
</dbReference>
<dbReference type="GO" id="GO:0003723">
    <property type="term" value="F:RNA binding"/>
    <property type="evidence" value="ECO:0007669"/>
    <property type="project" value="UniProtKB-KW"/>
</dbReference>
<evidence type="ECO:0000256" key="6">
    <source>
        <dbReference type="ARBA" id="ARBA00041097"/>
    </source>
</evidence>
<dbReference type="Proteomes" id="UP000501602">
    <property type="component" value="Chromosome"/>
</dbReference>
<dbReference type="GO" id="GO:0000455">
    <property type="term" value="P:enzyme-directed rRNA pseudouridine synthesis"/>
    <property type="evidence" value="ECO:0007669"/>
    <property type="project" value="UniProtKB-ARBA"/>
</dbReference>
<comment type="catalytic activity">
    <reaction evidence="3">
        <text>uridine(516) in 16S rRNA = pseudouridine(516) in 16S rRNA</text>
        <dbReference type="Rhea" id="RHEA:38867"/>
        <dbReference type="Rhea" id="RHEA-COMP:10089"/>
        <dbReference type="Rhea" id="RHEA-COMP:10090"/>
        <dbReference type="ChEBI" id="CHEBI:65314"/>
        <dbReference type="ChEBI" id="CHEBI:65315"/>
        <dbReference type="EC" id="5.4.99.19"/>
    </reaction>
</comment>
<accession>A0A6H1U9F4</accession>
<organism evidence="13 14">
    <name type="scientific">Ferrimonas lipolytica</name>
    <dbReference type="NCBI Taxonomy" id="2724191"/>
    <lineage>
        <taxon>Bacteria</taxon>
        <taxon>Pseudomonadati</taxon>
        <taxon>Pseudomonadota</taxon>
        <taxon>Gammaproteobacteria</taxon>
        <taxon>Alteromonadales</taxon>
        <taxon>Ferrimonadaceae</taxon>
        <taxon>Ferrimonas</taxon>
    </lineage>
</organism>
<dbReference type="SMART" id="SM00363">
    <property type="entry name" value="S4"/>
    <property type="match status" value="1"/>
</dbReference>
<evidence type="ECO:0000256" key="3">
    <source>
        <dbReference type="ARBA" id="ARBA00036749"/>
    </source>
</evidence>
<dbReference type="InterPro" id="IPR006145">
    <property type="entry name" value="PsdUridine_synth_RsuA/RluA"/>
</dbReference>
<dbReference type="NCBIfam" id="NF008097">
    <property type="entry name" value="PRK10839.1"/>
    <property type="match status" value="1"/>
</dbReference>
<evidence type="ECO:0000256" key="8">
    <source>
        <dbReference type="ARBA" id="ARBA00042589"/>
    </source>
</evidence>
<dbReference type="SUPFAM" id="SSF55174">
    <property type="entry name" value="Alpha-L RNA-binding motif"/>
    <property type="match status" value="1"/>
</dbReference>
<dbReference type="SUPFAM" id="SSF55120">
    <property type="entry name" value="Pseudouridine synthase"/>
    <property type="match status" value="1"/>
</dbReference>
<dbReference type="Gene3D" id="3.10.290.10">
    <property type="entry name" value="RNA-binding S4 domain"/>
    <property type="match status" value="1"/>
</dbReference>
<dbReference type="Pfam" id="PF01479">
    <property type="entry name" value="S4"/>
    <property type="match status" value="1"/>
</dbReference>
<dbReference type="InterPro" id="IPR020103">
    <property type="entry name" value="PsdUridine_synth_cat_dom_sf"/>
</dbReference>
<feature type="domain" description="RNA-binding S4" evidence="12">
    <location>
        <begin position="1"/>
        <end position="58"/>
    </location>
</feature>
<evidence type="ECO:0000313" key="13">
    <source>
        <dbReference type="EMBL" id="QIZ75458.1"/>
    </source>
</evidence>
<dbReference type="PANTHER" id="PTHR47683:SF4">
    <property type="entry name" value="PSEUDOURIDINE SYNTHASE"/>
    <property type="match status" value="1"/>
</dbReference>
<dbReference type="Pfam" id="PF00849">
    <property type="entry name" value="PseudoU_synth_2"/>
    <property type="match status" value="1"/>
</dbReference>
<dbReference type="Gene3D" id="3.30.70.1560">
    <property type="entry name" value="Alpha-L RNA-binding motif"/>
    <property type="match status" value="1"/>
</dbReference>
<dbReference type="EC" id="5.4.99.19" evidence="5"/>
<dbReference type="InterPro" id="IPR000748">
    <property type="entry name" value="PsdUridine_synth_RsuA/RluB/E/F"/>
</dbReference>
<dbReference type="RefSeq" id="WP_168658720.1">
    <property type="nucleotide sequence ID" value="NZ_CP051180.1"/>
</dbReference>
<evidence type="ECO:0000256" key="9">
    <source>
        <dbReference type="ARBA" id="ARBA00042844"/>
    </source>
</evidence>
<dbReference type="GO" id="GO:0005829">
    <property type="term" value="C:cytosol"/>
    <property type="evidence" value="ECO:0007669"/>
    <property type="project" value="UniProtKB-ARBA"/>
</dbReference>
<dbReference type="Gene3D" id="3.30.70.580">
    <property type="entry name" value="Pseudouridine synthase I, catalytic domain, N-terminal subdomain"/>
    <property type="match status" value="1"/>
</dbReference>
<dbReference type="CDD" id="cd00165">
    <property type="entry name" value="S4"/>
    <property type="match status" value="1"/>
</dbReference>
<keyword evidence="11" id="KW-0694">RNA-binding</keyword>
<dbReference type="NCBIfam" id="TIGR00093">
    <property type="entry name" value="pseudouridine synthase"/>
    <property type="match status" value="1"/>
</dbReference>
<evidence type="ECO:0000313" key="14">
    <source>
        <dbReference type="Proteomes" id="UP000501602"/>
    </source>
</evidence>
<evidence type="ECO:0000256" key="5">
    <source>
        <dbReference type="ARBA" id="ARBA00038915"/>
    </source>
</evidence>
<evidence type="ECO:0000256" key="1">
    <source>
        <dbReference type="ARBA" id="ARBA00008348"/>
    </source>
</evidence>
<comment type="function">
    <text evidence="4">Responsible for synthesis of pseudouridine from uracil-516 in 16S ribosomal RNA.</text>
</comment>
<dbReference type="GO" id="GO:0160136">
    <property type="term" value="F:16S rRNA pseudouridine(516) synthase activity"/>
    <property type="evidence" value="ECO:0007669"/>
    <property type="project" value="UniProtKB-EC"/>
</dbReference>
<evidence type="ECO:0000259" key="12">
    <source>
        <dbReference type="SMART" id="SM00363"/>
    </source>
</evidence>
<dbReference type="InterPro" id="IPR036986">
    <property type="entry name" value="S4_RNA-bd_sf"/>
</dbReference>
<name>A0A6H1U9F4_9GAMM</name>
<evidence type="ECO:0000256" key="2">
    <source>
        <dbReference type="ARBA" id="ARBA00023235"/>
    </source>
</evidence>
<dbReference type="PANTHER" id="PTHR47683">
    <property type="entry name" value="PSEUDOURIDINE SYNTHASE FAMILY PROTEIN-RELATED"/>
    <property type="match status" value="1"/>
</dbReference>
<comment type="similarity">
    <text evidence="1">Belongs to the pseudouridine synthase RsuA family.</text>
</comment>